<dbReference type="Proteomes" id="UP000789570">
    <property type="component" value="Unassembled WGS sequence"/>
</dbReference>
<protein>
    <submittedName>
        <fullName evidence="1">2794_t:CDS:1</fullName>
    </submittedName>
</protein>
<organism evidence="1 2">
    <name type="scientific">Funneliformis caledonium</name>
    <dbReference type="NCBI Taxonomy" id="1117310"/>
    <lineage>
        <taxon>Eukaryota</taxon>
        <taxon>Fungi</taxon>
        <taxon>Fungi incertae sedis</taxon>
        <taxon>Mucoromycota</taxon>
        <taxon>Glomeromycotina</taxon>
        <taxon>Glomeromycetes</taxon>
        <taxon>Glomerales</taxon>
        <taxon>Glomeraceae</taxon>
        <taxon>Funneliformis</taxon>
    </lineage>
</organism>
<reference evidence="1" key="1">
    <citation type="submission" date="2021-06" db="EMBL/GenBank/DDBJ databases">
        <authorList>
            <person name="Kallberg Y."/>
            <person name="Tangrot J."/>
            <person name="Rosling A."/>
        </authorList>
    </citation>
    <scope>NUCLEOTIDE SEQUENCE</scope>
    <source>
        <strain evidence="1">UK204</strain>
    </source>
</reference>
<dbReference type="EMBL" id="CAJVPQ010003067">
    <property type="protein sequence ID" value="CAG8617116.1"/>
    <property type="molecule type" value="Genomic_DNA"/>
</dbReference>
<keyword evidence="2" id="KW-1185">Reference proteome</keyword>
<accession>A0A9N9GKH2</accession>
<sequence length="132" mass="15120">MLRKSVINQILSFNILLFNVGYISKEHECDINTQGSPLSSNNPGAELEIDIARLPTINVNSTTQIVSIAHHQSVIYSHQPNSSISSENFFRKREIKELEINTQINRKRPKIGDNLISKQKYRLIISVHITFY</sequence>
<gene>
    <name evidence="1" type="ORF">FCALED_LOCUS9363</name>
</gene>
<comment type="caution">
    <text evidence="1">The sequence shown here is derived from an EMBL/GenBank/DDBJ whole genome shotgun (WGS) entry which is preliminary data.</text>
</comment>
<proteinExistence type="predicted"/>
<evidence type="ECO:0000313" key="2">
    <source>
        <dbReference type="Proteomes" id="UP000789570"/>
    </source>
</evidence>
<evidence type="ECO:0000313" key="1">
    <source>
        <dbReference type="EMBL" id="CAG8617116.1"/>
    </source>
</evidence>
<dbReference type="AlphaFoldDB" id="A0A9N9GKH2"/>
<name>A0A9N9GKH2_9GLOM</name>